<evidence type="ECO:0000313" key="4">
    <source>
        <dbReference type="Proteomes" id="UP000253324"/>
    </source>
</evidence>
<dbReference type="Pfam" id="PF04185">
    <property type="entry name" value="Phosphoesterase"/>
    <property type="match status" value="2"/>
</dbReference>
<dbReference type="Proteomes" id="UP000253324">
    <property type="component" value="Unassembled WGS sequence"/>
</dbReference>
<keyword evidence="1" id="KW-0378">Hydrolase</keyword>
<dbReference type="PANTHER" id="PTHR31956:SF1">
    <property type="entry name" value="NON-SPECIFIC PHOSPHOLIPASE C1"/>
    <property type="match status" value="1"/>
</dbReference>
<dbReference type="RefSeq" id="WP_114432150.1">
    <property type="nucleotide sequence ID" value="NZ_QPJM01000018.1"/>
</dbReference>
<dbReference type="InterPro" id="IPR007312">
    <property type="entry name" value="Phosphoesterase"/>
</dbReference>
<feature type="domain" description="Bacterial phospholipase C C-terminal" evidence="2">
    <location>
        <begin position="804"/>
        <end position="900"/>
    </location>
</feature>
<dbReference type="AlphaFoldDB" id="A0A368YGE6"/>
<dbReference type="Gene3D" id="3.40.720.10">
    <property type="entry name" value="Alkaline Phosphatase, subunit A"/>
    <property type="match status" value="3"/>
</dbReference>
<dbReference type="GO" id="GO:0004629">
    <property type="term" value="F:phospholipase C activity"/>
    <property type="evidence" value="ECO:0007669"/>
    <property type="project" value="InterPro"/>
</dbReference>
<dbReference type="InterPro" id="IPR008475">
    <property type="entry name" value="PLipase_C_C"/>
</dbReference>
<name>A0A368YGE6_9HYPH</name>
<dbReference type="PANTHER" id="PTHR31956">
    <property type="entry name" value="NON-SPECIFIC PHOSPHOLIPASE C4-RELATED"/>
    <property type="match status" value="1"/>
</dbReference>
<organism evidence="3 4">
    <name type="scientific">Phyllobacterium bourgognense</name>
    <dbReference type="NCBI Taxonomy" id="314236"/>
    <lineage>
        <taxon>Bacteria</taxon>
        <taxon>Pseudomonadati</taxon>
        <taxon>Pseudomonadota</taxon>
        <taxon>Alphaproteobacteria</taxon>
        <taxon>Hyphomicrobiales</taxon>
        <taxon>Phyllobacteriaceae</taxon>
        <taxon>Phyllobacterium</taxon>
    </lineage>
</organism>
<dbReference type="InterPro" id="IPR017850">
    <property type="entry name" value="Alkaline_phosphatase_core_sf"/>
</dbReference>
<evidence type="ECO:0000259" key="2">
    <source>
        <dbReference type="Pfam" id="PF05506"/>
    </source>
</evidence>
<accession>A0A368YGE6</accession>
<dbReference type="Pfam" id="PF05506">
    <property type="entry name" value="PLipase_C_C"/>
    <property type="match status" value="1"/>
</dbReference>
<evidence type="ECO:0000313" key="3">
    <source>
        <dbReference type="EMBL" id="RCW79313.1"/>
    </source>
</evidence>
<sequence>MERRDFIKMLAFAGTSATAYAACSTYMREALAQSTTIDDLLNTATHCPGGSLEDVEHVIFLMQENRSFDHYYGTLRGVRGFGDPRPLRLKSDEPVFNQPRAPLLSSFSYSFNNVSWEMIEAFIAPFEPAEVKRVLKEKIVMMFPTAAPTVTPLIDTMPDGFLLRVLRSNWDSLLPPEMAGKTIPELLEQLKAGLVAFRPDDVDPTFAQMVKNGVMSLFDNKEVMSLVGKALPKGGFFTPDMLKGVIEGMPAQGMVAALANLVASLIKIDELKASWPNAVAILPSLGKGLPNLAELFYWLQGLSKQFAASPVVGMLPQDSAPLLSLLPADITKYIPEDIKAEYPKLVALLKGKGHIKPFQVQRGTDSAGEYKSFGLPHAYDDQRDAINRGWNDHWMLTKGEEAMAHLDVAKDLSFYHKLVDAFTICDEYHCSSHTGTDSNRAHFYSGTANGWTNNVFFSGGKTLPDWKTYPELLQSLGVSWKCYQDGLGDDIYFGNFGDNLLEDFKQYKVAGSEIAKRALTVNTILRIDADVPSQLEKDIAEGTLPAVSWIAAPQAFCEHPSGISPHFGEYYVNQILKALAANPEVWKKTVFIINYDENDGFFDHVPPPLPPLPSVKDVGKVSDGIEISAEGFNAEHAAKLVQDLVTPAYARYPAAPRDQLTMGLGCRVPCLIISPWTVGGRVCSELFDHTSTLRFLDTWLAATGKQPSGSTFENISSWRRAICGDMTSAFDFTRKLDAVASAGKTRIDAAVAAAKSVPAYRTKADQAALMKALPTYKGKGTDIAADLAKETRLKQDRTQVELLPLGYDFNVFGSVVEKAGKPDRLQLTFKNRGSIGVALNVYSYHAYDKDRGAWFYALEKTGKDGKPVEVVDAYDLIARGGKYEFAVHAPNGYLSEFRGDTNRTEQRLPEVIDIRSTDGGATVEFVFDKWPTANGSIKAVSAYTGQTTHLSSGLVKLALPTGNGWYDVSFIDSNNAIVASAETTTGYLRRYAGHLENGKLSKTDPAIGRKYDVTKRIYDWAGA</sequence>
<dbReference type="GO" id="GO:0016042">
    <property type="term" value="P:lipid catabolic process"/>
    <property type="evidence" value="ECO:0007669"/>
    <property type="project" value="InterPro"/>
</dbReference>
<comment type="caution">
    <text evidence="3">The sequence shown here is derived from an EMBL/GenBank/DDBJ whole genome shotgun (WGS) entry which is preliminary data.</text>
</comment>
<protein>
    <submittedName>
        <fullName evidence="3">Phosphocholine-specific phospholipase C</fullName>
    </submittedName>
</protein>
<dbReference type="OrthoDB" id="9770871at2"/>
<proteinExistence type="predicted"/>
<keyword evidence="4" id="KW-1185">Reference proteome</keyword>
<reference evidence="3 4" key="1">
    <citation type="submission" date="2018-07" db="EMBL/GenBank/DDBJ databases">
        <title>Genomic Encyclopedia of Type Strains, Phase III (KMG-III): the genomes of soil and plant-associated and newly described type strains.</title>
        <authorList>
            <person name="Whitman W."/>
        </authorList>
    </citation>
    <scope>NUCLEOTIDE SEQUENCE [LARGE SCALE GENOMIC DNA]</scope>
    <source>
        <strain evidence="3 4">31-25a</strain>
    </source>
</reference>
<dbReference type="EMBL" id="QPJM01000018">
    <property type="protein sequence ID" value="RCW79313.1"/>
    <property type="molecule type" value="Genomic_DNA"/>
</dbReference>
<evidence type="ECO:0000256" key="1">
    <source>
        <dbReference type="ARBA" id="ARBA00022801"/>
    </source>
</evidence>
<gene>
    <name evidence="3" type="ORF">C7476_11825</name>
</gene>